<reference evidence="4 5" key="1">
    <citation type="submission" date="2013-03" db="EMBL/GenBank/DDBJ databases">
        <title>The Genome Sequence of Exophiala aquamarina CBS 119918.</title>
        <authorList>
            <consortium name="The Broad Institute Genomics Platform"/>
            <person name="Cuomo C."/>
            <person name="de Hoog S."/>
            <person name="Gorbushina A."/>
            <person name="Walker B."/>
            <person name="Young S.K."/>
            <person name="Zeng Q."/>
            <person name="Gargeya S."/>
            <person name="Fitzgerald M."/>
            <person name="Haas B."/>
            <person name="Abouelleil A."/>
            <person name="Allen A.W."/>
            <person name="Alvarado L."/>
            <person name="Arachchi H.M."/>
            <person name="Berlin A.M."/>
            <person name="Chapman S.B."/>
            <person name="Gainer-Dewar J."/>
            <person name="Goldberg J."/>
            <person name="Griggs A."/>
            <person name="Gujja S."/>
            <person name="Hansen M."/>
            <person name="Howarth C."/>
            <person name="Imamovic A."/>
            <person name="Ireland A."/>
            <person name="Larimer J."/>
            <person name="McCowan C."/>
            <person name="Murphy C."/>
            <person name="Pearson M."/>
            <person name="Poon T.W."/>
            <person name="Priest M."/>
            <person name="Roberts A."/>
            <person name="Saif S."/>
            <person name="Shea T."/>
            <person name="Sisk P."/>
            <person name="Sykes S."/>
            <person name="Wortman J."/>
            <person name="Nusbaum C."/>
            <person name="Birren B."/>
        </authorList>
    </citation>
    <scope>NUCLEOTIDE SEQUENCE [LARGE SCALE GENOMIC DNA]</scope>
    <source>
        <strain evidence="4 5">CBS 119918</strain>
    </source>
</reference>
<keyword evidence="5" id="KW-1185">Reference proteome</keyword>
<keyword evidence="1" id="KW-0378">Hydrolase</keyword>
<feature type="region of interest" description="Disordered" evidence="2">
    <location>
        <begin position="1"/>
        <end position="20"/>
    </location>
</feature>
<dbReference type="SUPFAM" id="SSF53474">
    <property type="entry name" value="alpha/beta-Hydrolases"/>
    <property type="match status" value="1"/>
</dbReference>
<dbReference type="InterPro" id="IPR050300">
    <property type="entry name" value="GDXG_lipolytic_enzyme"/>
</dbReference>
<evidence type="ECO:0000313" key="4">
    <source>
        <dbReference type="EMBL" id="KEF61511.1"/>
    </source>
</evidence>
<dbReference type="Gene3D" id="3.40.50.1820">
    <property type="entry name" value="alpha/beta hydrolase"/>
    <property type="match status" value="1"/>
</dbReference>
<dbReference type="OrthoDB" id="408631at2759"/>
<gene>
    <name evidence="4" type="ORF">A1O9_03078</name>
</gene>
<name>A0A072PNP4_9EURO</name>
<protein>
    <submittedName>
        <fullName evidence="4">Triacylglycerol lipase</fullName>
    </submittedName>
</protein>
<feature type="domain" description="Alpha/beta hydrolase fold-3" evidence="3">
    <location>
        <begin position="109"/>
        <end position="330"/>
    </location>
</feature>
<sequence>MSSHDALVAPTTEVPPLPPYPLHESVADKLHPQYVAFYNQHLVNAPQVHYQPVAASRVGGRIIPGGSENLPVGKTQDIFVKRLETEGPDVSIRCFTPEGDPPAGGWPVMVYYHGGGWVLGTIDTENSVCTNMCVRAKCVVITTDYRLAPENPYPAAVHDSWEALLWTVTQGVQVLSLNPSKLAIGGSSAGGNLAAVMTQKALLLRQQRPSYLPRDIEFVKQLLIVPVTDNTATVDNNPTYKSSEHVPALPALKMLWFRNHYLPNRKTWAEPEASPLRFTAERFAELPAALVLVGQLDVLRHEGEEYAKKLRDAGVKAKVEVMQGMPHPFLAMDAVLDEGRRAITLLCDALVEAFA</sequence>
<comment type="caution">
    <text evidence="4">The sequence shown here is derived from an EMBL/GenBank/DDBJ whole genome shotgun (WGS) entry which is preliminary data.</text>
</comment>
<accession>A0A072PNP4</accession>
<dbReference type="GeneID" id="25278017"/>
<evidence type="ECO:0000313" key="5">
    <source>
        <dbReference type="Proteomes" id="UP000027920"/>
    </source>
</evidence>
<dbReference type="GO" id="GO:0016787">
    <property type="term" value="F:hydrolase activity"/>
    <property type="evidence" value="ECO:0007669"/>
    <property type="project" value="UniProtKB-KW"/>
</dbReference>
<evidence type="ECO:0000256" key="1">
    <source>
        <dbReference type="ARBA" id="ARBA00022801"/>
    </source>
</evidence>
<dbReference type="Pfam" id="PF07859">
    <property type="entry name" value="Abhydrolase_3"/>
    <property type="match status" value="1"/>
</dbReference>
<organism evidence="4 5">
    <name type="scientific">Exophiala aquamarina CBS 119918</name>
    <dbReference type="NCBI Taxonomy" id="1182545"/>
    <lineage>
        <taxon>Eukaryota</taxon>
        <taxon>Fungi</taxon>
        <taxon>Dikarya</taxon>
        <taxon>Ascomycota</taxon>
        <taxon>Pezizomycotina</taxon>
        <taxon>Eurotiomycetes</taxon>
        <taxon>Chaetothyriomycetidae</taxon>
        <taxon>Chaetothyriales</taxon>
        <taxon>Herpotrichiellaceae</taxon>
        <taxon>Exophiala</taxon>
    </lineage>
</organism>
<evidence type="ECO:0000256" key="2">
    <source>
        <dbReference type="SAM" id="MobiDB-lite"/>
    </source>
</evidence>
<dbReference type="RefSeq" id="XP_013264101.1">
    <property type="nucleotide sequence ID" value="XM_013408647.1"/>
</dbReference>
<dbReference type="PANTHER" id="PTHR48081:SF8">
    <property type="entry name" value="ALPHA_BETA HYDROLASE FOLD-3 DOMAIN-CONTAINING PROTEIN-RELATED"/>
    <property type="match status" value="1"/>
</dbReference>
<proteinExistence type="predicted"/>
<dbReference type="STRING" id="1182545.A0A072PNP4"/>
<dbReference type="EMBL" id="AMGV01000002">
    <property type="protein sequence ID" value="KEF61511.1"/>
    <property type="molecule type" value="Genomic_DNA"/>
</dbReference>
<dbReference type="VEuPathDB" id="FungiDB:A1O9_03078"/>
<dbReference type="InterPro" id="IPR013094">
    <property type="entry name" value="AB_hydrolase_3"/>
</dbReference>
<dbReference type="AlphaFoldDB" id="A0A072PNP4"/>
<dbReference type="Proteomes" id="UP000027920">
    <property type="component" value="Unassembled WGS sequence"/>
</dbReference>
<dbReference type="PANTHER" id="PTHR48081">
    <property type="entry name" value="AB HYDROLASE SUPERFAMILY PROTEIN C4A8.06C"/>
    <property type="match status" value="1"/>
</dbReference>
<dbReference type="InterPro" id="IPR029058">
    <property type="entry name" value="AB_hydrolase_fold"/>
</dbReference>
<dbReference type="HOGENOM" id="CLU_012494_6_2_1"/>
<evidence type="ECO:0000259" key="3">
    <source>
        <dbReference type="Pfam" id="PF07859"/>
    </source>
</evidence>